<protein>
    <submittedName>
        <fullName evidence="1">Tetratricopeptide (TPR) repeat protein</fullName>
    </submittedName>
</protein>
<accession>A0ABS4FSM2</accession>
<proteinExistence type="predicted"/>
<dbReference type="Proteomes" id="UP001519272">
    <property type="component" value="Unassembled WGS sequence"/>
</dbReference>
<comment type="caution">
    <text evidence="1">The sequence shown here is derived from an EMBL/GenBank/DDBJ whole genome shotgun (WGS) entry which is preliminary data.</text>
</comment>
<dbReference type="SUPFAM" id="SSF48452">
    <property type="entry name" value="TPR-like"/>
    <property type="match status" value="1"/>
</dbReference>
<evidence type="ECO:0000313" key="1">
    <source>
        <dbReference type="EMBL" id="MBP1905414.1"/>
    </source>
</evidence>
<dbReference type="EMBL" id="JAGGKG010000008">
    <property type="protein sequence ID" value="MBP1905414.1"/>
    <property type="molecule type" value="Genomic_DNA"/>
</dbReference>
<dbReference type="SUPFAM" id="SSF47413">
    <property type="entry name" value="lambda repressor-like DNA-binding domains"/>
    <property type="match status" value="1"/>
</dbReference>
<reference evidence="1 2" key="1">
    <citation type="submission" date="2021-03" db="EMBL/GenBank/DDBJ databases">
        <title>Genomic Encyclopedia of Type Strains, Phase IV (KMG-IV): sequencing the most valuable type-strain genomes for metagenomic binning, comparative biology and taxonomic classification.</title>
        <authorList>
            <person name="Goeker M."/>
        </authorList>
    </citation>
    <scope>NUCLEOTIDE SEQUENCE [LARGE SCALE GENOMIC DNA]</scope>
    <source>
        <strain evidence="1 2">DSM 14349</strain>
    </source>
</reference>
<organism evidence="1 2">
    <name type="scientific">Paenibacillus turicensis</name>
    <dbReference type="NCBI Taxonomy" id="160487"/>
    <lineage>
        <taxon>Bacteria</taxon>
        <taxon>Bacillati</taxon>
        <taxon>Bacillota</taxon>
        <taxon>Bacilli</taxon>
        <taxon>Bacillales</taxon>
        <taxon>Paenibacillaceae</taxon>
        <taxon>Paenibacillus</taxon>
    </lineage>
</organism>
<dbReference type="Gene3D" id="1.25.40.10">
    <property type="entry name" value="Tetratricopeptide repeat domain"/>
    <property type="match status" value="1"/>
</dbReference>
<gene>
    <name evidence="1" type="ORF">J2Z32_002044</name>
</gene>
<dbReference type="InterPro" id="IPR010982">
    <property type="entry name" value="Lambda_DNA-bd_dom_sf"/>
</dbReference>
<sequence length="455" mass="53827">MAVMPTIRTYLQQYIDENEISINKFSDVVGINAGTICNILSGNRPIAVQQLDRITAGMDLEEGHYYDLYIQECFDQESPDWRRLGPLLRRCAELNRLEDVEFILRYTLDNLNYIPLLFDLAEQFFEEGKKEAAILLYENIAESERTQHSERLALCQYRLFLLRLNDDQENNLLVATYFEPFVERLDEDYQLDAINELLNINISLRRWDRVEQNAQKLLNKALKQYKLFGNNNRKRKTINPLIFYILYAYLEFGDVYFHLGQYSKALEYVEMYAEANWIDNPDKEDKIILKQFESWAIANRYMYQIMAGQIDILPQYVEYIAVRENDIFIGLYTVITAANHYKINIDDILERFSNYLHFKKQENAFGRISEQVTLSQYPDFTKQLAIYYFRNQKIAEGINFLIESLASAIKINNESAMVQAMGLYEQYRHQASTRAQDRYQLLIKEVLELYEKKLG</sequence>
<dbReference type="InterPro" id="IPR011990">
    <property type="entry name" value="TPR-like_helical_dom_sf"/>
</dbReference>
<name>A0ABS4FSM2_9BACL</name>
<evidence type="ECO:0000313" key="2">
    <source>
        <dbReference type="Proteomes" id="UP001519272"/>
    </source>
</evidence>
<keyword evidence="2" id="KW-1185">Reference proteome</keyword>